<dbReference type="InParanoid" id="A0A1J7IGH8"/>
<dbReference type="EMBL" id="KV875100">
    <property type="protein sequence ID" value="OIW26509.1"/>
    <property type="molecule type" value="Genomic_DNA"/>
</dbReference>
<keyword evidence="3" id="KW-1185">Reference proteome</keyword>
<feature type="compositionally biased region" description="Polar residues" evidence="1">
    <location>
        <begin position="55"/>
        <end position="64"/>
    </location>
</feature>
<evidence type="ECO:0000313" key="3">
    <source>
        <dbReference type="Proteomes" id="UP000182658"/>
    </source>
</evidence>
<name>A0A1J7IGH8_9PEZI</name>
<feature type="compositionally biased region" description="Polar residues" evidence="1">
    <location>
        <begin position="76"/>
        <end position="85"/>
    </location>
</feature>
<dbReference type="AlphaFoldDB" id="A0A1J7IGH8"/>
<evidence type="ECO:0000313" key="2">
    <source>
        <dbReference type="EMBL" id="OIW26509.1"/>
    </source>
</evidence>
<organism evidence="2 3">
    <name type="scientific">Coniochaeta ligniaria NRRL 30616</name>
    <dbReference type="NCBI Taxonomy" id="1408157"/>
    <lineage>
        <taxon>Eukaryota</taxon>
        <taxon>Fungi</taxon>
        <taxon>Dikarya</taxon>
        <taxon>Ascomycota</taxon>
        <taxon>Pezizomycotina</taxon>
        <taxon>Sordariomycetes</taxon>
        <taxon>Sordariomycetidae</taxon>
        <taxon>Coniochaetales</taxon>
        <taxon>Coniochaetaceae</taxon>
        <taxon>Coniochaeta</taxon>
    </lineage>
</organism>
<proteinExistence type="predicted"/>
<evidence type="ECO:0000256" key="1">
    <source>
        <dbReference type="SAM" id="MobiDB-lite"/>
    </source>
</evidence>
<accession>A0A1J7IGH8</accession>
<dbReference type="Proteomes" id="UP000182658">
    <property type="component" value="Unassembled WGS sequence"/>
</dbReference>
<gene>
    <name evidence="2" type="ORF">CONLIGDRAFT_634773</name>
</gene>
<feature type="region of interest" description="Disordered" evidence="1">
    <location>
        <begin position="55"/>
        <end position="87"/>
    </location>
</feature>
<protein>
    <submittedName>
        <fullName evidence="2">Uncharacterized protein</fullName>
    </submittedName>
</protein>
<sequence>MLLTVVGRRSLASLLLLFWRSRKHGRLQNAMLTKMENPSAHHPHEPDWYTQSLRLTRSEQSTTPTRKHARDRTRQLLPSQSSTPSARCRFCEPCRVCH</sequence>
<reference evidence="2 3" key="1">
    <citation type="submission" date="2016-10" db="EMBL/GenBank/DDBJ databases">
        <title>Draft genome sequence of Coniochaeta ligniaria NRRL30616, a lignocellulolytic fungus for bioabatement of inhibitors in plant biomass hydrolysates.</title>
        <authorList>
            <consortium name="DOE Joint Genome Institute"/>
            <person name="Jimenez D.J."/>
            <person name="Hector R.E."/>
            <person name="Riley R."/>
            <person name="Sun H."/>
            <person name="Grigoriev I.V."/>
            <person name="Van Elsas J.D."/>
            <person name="Nichols N.N."/>
        </authorList>
    </citation>
    <scope>NUCLEOTIDE SEQUENCE [LARGE SCALE GENOMIC DNA]</scope>
    <source>
        <strain evidence="2 3">NRRL 30616</strain>
    </source>
</reference>